<dbReference type="PROSITE" id="PS52029">
    <property type="entry name" value="LD_TPASE"/>
    <property type="match status" value="1"/>
</dbReference>
<dbReference type="PANTHER" id="PTHR36699:SF1">
    <property type="entry name" value="L,D-TRANSPEPTIDASE YAFK-RELATED"/>
    <property type="match status" value="1"/>
</dbReference>
<dbReference type="SUPFAM" id="SSF141523">
    <property type="entry name" value="L,D-transpeptidase catalytic domain-like"/>
    <property type="match status" value="1"/>
</dbReference>
<organism evidence="10 11">
    <name type="scientific">Bdellovibrio svalbardensis</name>
    <dbReference type="NCBI Taxonomy" id="2972972"/>
    <lineage>
        <taxon>Bacteria</taxon>
        <taxon>Pseudomonadati</taxon>
        <taxon>Bdellovibrionota</taxon>
        <taxon>Bdellovibrionia</taxon>
        <taxon>Bdellovibrionales</taxon>
        <taxon>Pseudobdellovibrionaceae</taxon>
        <taxon>Bdellovibrio</taxon>
    </lineage>
</organism>
<keyword evidence="6 7" id="KW-0961">Cell wall biogenesis/degradation</keyword>
<evidence type="ECO:0000256" key="6">
    <source>
        <dbReference type="ARBA" id="ARBA00023316"/>
    </source>
</evidence>
<keyword evidence="5 7" id="KW-0573">Peptidoglycan synthesis</keyword>
<evidence type="ECO:0000256" key="7">
    <source>
        <dbReference type="PROSITE-ProRule" id="PRU01373"/>
    </source>
</evidence>
<evidence type="ECO:0000313" key="11">
    <source>
        <dbReference type="Proteomes" id="UP001152321"/>
    </source>
</evidence>
<evidence type="ECO:0000259" key="9">
    <source>
        <dbReference type="PROSITE" id="PS52029"/>
    </source>
</evidence>
<reference evidence="10" key="1">
    <citation type="submission" date="2022-08" db="EMBL/GenBank/DDBJ databases">
        <title>Novel Bdellovibrio Species Isolated from Svalbard: Designation Bdellovibrio svalbardensis.</title>
        <authorList>
            <person name="Mitchell R.J."/>
            <person name="Choi S.Y."/>
        </authorList>
    </citation>
    <scope>NUCLEOTIDE SEQUENCE</scope>
    <source>
        <strain evidence="10">PAP01</strain>
    </source>
</reference>
<dbReference type="PANTHER" id="PTHR36699">
    <property type="entry name" value="LD-TRANSPEPTIDASE"/>
    <property type="match status" value="1"/>
</dbReference>
<evidence type="ECO:0000256" key="1">
    <source>
        <dbReference type="ARBA" id="ARBA00004752"/>
    </source>
</evidence>
<dbReference type="CDD" id="cd16913">
    <property type="entry name" value="YkuD_like"/>
    <property type="match status" value="1"/>
</dbReference>
<dbReference type="InterPro" id="IPR038063">
    <property type="entry name" value="Transpep_catalytic_dom"/>
</dbReference>
<feature type="active site" description="Nucleophile" evidence="7">
    <location>
        <position position="172"/>
    </location>
</feature>
<sequence>MKKLISLLIPFVLSGLASSVSFAAETRYCDDMARVNNFPHLSSDQFARHLEAKGSVDRILVSKARRELYLLKDDVVLKTYHVAFGMDPLGGHKQFEGDSKTPEGIYTIDGKNPNSAYYLSLHVSYPNAADVAFAKSRGRSPGGNIMIHGFPVIPAKHIQVQQIHPLDWTAGCIAVTDKEINEIYSLVKEKTTIEICKYRDN</sequence>
<keyword evidence="4 7" id="KW-0133">Cell shape</keyword>
<feature type="domain" description="L,D-TPase catalytic" evidence="9">
    <location>
        <begin position="57"/>
        <end position="196"/>
    </location>
</feature>
<dbReference type="RefSeq" id="WP_277578039.1">
    <property type="nucleotide sequence ID" value="NZ_JANRMI010000002.1"/>
</dbReference>
<dbReference type="Gene3D" id="2.40.440.10">
    <property type="entry name" value="L,D-transpeptidase catalytic domain-like"/>
    <property type="match status" value="1"/>
</dbReference>
<comment type="pathway">
    <text evidence="1 7">Cell wall biogenesis; peptidoglycan biosynthesis.</text>
</comment>
<dbReference type="EMBL" id="JANRMI010000002">
    <property type="protein sequence ID" value="MDG0816561.1"/>
    <property type="molecule type" value="Genomic_DNA"/>
</dbReference>
<comment type="similarity">
    <text evidence="2">Belongs to the YkuD family.</text>
</comment>
<name>A0ABT6DIG4_9BACT</name>
<dbReference type="Proteomes" id="UP001152321">
    <property type="component" value="Unassembled WGS sequence"/>
</dbReference>
<protein>
    <submittedName>
        <fullName evidence="10">L,D-transpeptidase family protein</fullName>
    </submittedName>
</protein>
<proteinExistence type="inferred from homology"/>
<comment type="caution">
    <text evidence="10">The sequence shown here is derived from an EMBL/GenBank/DDBJ whole genome shotgun (WGS) entry which is preliminary data.</text>
</comment>
<dbReference type="Pfam" id="PF03734">
    <property type="entry name" value="YkuD"/>
    <property type="match status" value="1"/>
</dbReference>
<feature type="active site" description="Proton donor/acceptor" evidence="7">
    <location>
        <position position="148"/>
    </location>
</feature>
<feature type="signal peptide" evidence="8">
    <location>
        <begin position="1"/>
        <end position="23"/>
    </location>
</feature>
<dbReference type="InterPro" id="IPR005490">
    <property type="entry name" value="LD_TPept_cat_dom"/>
</dbReference>
<evidence type="ECO:0000256" key="4">
    <source>
        <dbReference type="ARBA" id="ARBA00022960"/>
    </source>
</evidence>
<keyword evidence="8" id="KW-0732">Signal</keyword>
<feature type="chain" id="PRO_5046704882" evidence="8">
    <location>
        <begin position="24"/>
        <end position="201"/>
    </location>
</feature>
<accession>A0ABT6DIG4</accession>
<evidence type="ECO:0000256" key="3">
    <source>
        <dbReference type="ARBA" id="ARBA00022679"/>
    </source>
</evidence>
<evidence type="ECO:0000256" key="5">
    <source>
        <dbReference type="ARBA" id="ARBA00022984"/>
    </source>
</evidence>
<evidence type="ECO:0000256" key="8">
    <source>
        <dbReference type="SAM" id="SignalP"/>
    </source>
</evidence>
<gene>
    <name evidence="10" type="ORF">NWE73_09315</name>
</gene>
<keyword evidence="3" id="KW-0808">Transferase</keyword>
<evidence type="ECO:0000256" key="2">
    <source>
        <dbReference type="ARBA" id="ARBA00005992"/>
    </source>
</evidence>
<evidence type="ECO:0000313" key="10">
    <source>
        <dbReference type="EMBL" id="MDG0816561.1"/>
    </source>
</evidence>
<keyword evidence="11" id="KW-1185">Reference proteome</keyword>